<keyword evidence="1" id="KW-1133">Transmembrane helix</keyword>
<organism evidence="2 3">
    <name type="scientific">Allacma fusca</name>
    <dbReference type="NCBI Taxonomy" id="39272"/>
    <lineage>
        <taxon>Eukaryota</taxon>
        <taxon>Metazoa</taxon>
        <taxon>Ecdysozoa</taxon>
        <taxon>Arthropoda</taxon>
        <taxon>Hexapoda</taxon>
        <taxon>Collembola</taxon>
        <taxon>Symphypleona</taxon>
        <taxon>Sminthuridae</taxon>
        <taxon>Allacma</taxon>
    </lineage>
</organism>
<name>A0A8J2PWR4_9HEXA</name>
<keyword evidence="1" id="KW-0472">Membrane</keyword>
<keyword evidence="3" id="KW-1185">Reference proteome</keyword>
<protein>
    <submittedName>
        <fullName evidence="2">Uncharacterized protein</fullName>
    </submittedName>
</protein>
<accession>A0A8J2PWR4</accession>
<dbReference type="EMBL" id="CAJVCH010533719">
    <property type="protein sequence ID" value="CAG7824715.1"/>
    <property type="molecule type" value="Genomic_DNA"/>
</dbReference>
<comment type="caution">
    <text evidence="2">The sequence shown here is derived from an EMBL/GenBank/DDBJ whole genome shotgun (WGS) entry which is preliminary data.</text>
</comment>
<reference evidence="2" key="1">
    <citation type="submission" date="2021-06" db="EMBL/GenBank/DDBJ databases">
        <authorList>
            <person name="Hodson N. C."/>
            <person name="Mongue J. A."/>
            <person name="Jaron S. K."/>
        </authorList>
    </citation>
    <scope>NUCLEOTIDE SEQUENCE</scope>
</reference>
<evidence type="ECO:0000256" key="1">
    <source>
        <dbReference type="SAM" id="Phobius"/>
    </source>
</evidence>
<gene>
    <name evidence="2" type="ORF">AFUS01_LOCUS34859</name>
</gene>
<dbReference type="AlphaFoldDB" id="A0A8J2PWR4"/>
<keyword evidence="1" id="KW-0812">Transmembrane</keyword>
<evidence type="ECO:0000313" key="2">
    <source>
        <dbReference type="EMBL" id="CAG7824715.1"/>
    </source>
</evidence>
<feature type="transmembrane region" description="Helical" evidence="1">
    <location>
        <begin position="27"/>
        <end position="49"/>
    </location>
</feature>
<proteinExistence type="predicted"/>
<evidence type="ECO:0000313" key="3">
    <source>
        <dbReference type="Proteomes" id="UP000708208"/>
    </source>
</evidence>
<sequence>MSSHHDGIIANRTRVIIIYPTVHPEVVIVPIVSSILVFPFVALLVICCLRHRAARARQKARLAKRDMPFSEQSCASIARCSPPHSSQGTSRRFPTINIEADLTTTIELLKHGEPKRFYCGDEAKLRSHF</sequence>
<dbReference type="Proteomes" id="UP000708208">
    <property type="component" value="Unassembled WGS sequence"/>
</dbReference>